<protein>
    <submittedName>
        <fullName evidence="2">Uncharacterized protein</fullName>
    </submittedName>
</protein>
<dbReference type="EMBL" id="CCKQ01017478">
    <property type="protein sequence ID" value="CDW89376.1"/>
    <property type="molecule type" value="Genomic_DNA"/>
</dbReference>
<accession>A0A078B5B3</accession>
<evidence type="ECO:0000256" key="1">
    <source>
        <dbReference type="SAM" id="MobiDB-lite"/>
    </source>
</evidence>
<dbReference type="Proteomes" id="UP000039865">
    <property type="component" value="Unassembled WGS sequence"/>
</dbReference>
<feature type="region of interest" description="Disordered" evidence="1">
    <location>
        <begin position="547"/>
        <end position="572"/>
    </location>
</feature>
<name>A0A078B5B3_STYLE</name>
<proteinExistence type="predicted"/>
<organism evidence="2 3">
    <name type="scientific">Stylonychia lemnae</name>
    <name type="common">Ciliate</name>
    <dbReference type="NCBI Taxonomy" id="5949"/>
    <lineage>
        <taxon>Eukaryota</taxon>
        <taxon>Sar</taxon>
        <taxon>Alveolata</taxon>
        <taxon>Ciliophora</taxon>
        <taxon>Intramacronucleata</taxon>
        <taxon>Spirotrichea</taxon>
        <taxon>Stichotrichia</taxon>
        <taxon>Sporadotrichida</taxon>
        <taxon>Oxytrichidae</taxon>
        <taxon>Stylonychinae</taxon>
        <taxon>Stylonychia</taxon>
    </lineage>
</organism>
<gene>
    <name evidence="2" type="primary">Contig12434.g13271</name>
    <name evidence="2" type="ORF">STYLEM_18509</name>
</gene>
<dbReference type="PANTHER" id="PTHR37028:SF4">
    <property type="entry name" value="ALMS MOTIF DOMAIN-CONTAINING PROTEIN"/>
    <property type="match status" value="1"/>
</dbReference>
<sequence length="1030" mass="119597">MDQELQQNYSARIQLNANTLIEQLKSGTLSKDQLLSQLQSQTVSSRQMPPELLENGGVFSNSLATGQSVTTASFPAVEFQLMNQPLHAHRISNINSNINVNDQSSLNFMNEETSQEIIQMQPCQYSHRNSIDIHNIGNTNNSSTSHLEDVTLREISNFRGDENTSTLMEVRNSREKKLYQMPLQFSDKFFDEDPGLIKIVDNQGSHSQYQNTCVSGDEDCYNDQTDRSGISRQSIEYIRSNLQLFDRKRSTNQPSYSNNNEQFLSHQNTESKLNFNNYNDEPQDYMDKEEIMRRANELTRAIDNQFSYLLTQRDDQDEISQNNLLSNQHNQHINHQANPSNVERVHQFASIFNSPVASQNTRNNLLSSQVEPIVNVNQVLREQLPFSNYSSNTNSKPNLHQYPMIDEYQIQQQYTQRPYHRSNEFQNQDITQYSQLNETQTVFYDQSTDGQGISTILGARNGNNKQGYGFQGSQTYRSNENKFYNNNQNMHQLYKDFQAIDSLGSYEVINDTKGFNDRNNKWINQQAYKKTQIQQQQQDQQMKECTFKPQTNSKSSKILNNRRNGSGSKRGERLYESKFKKVQETQQRYAQEQEDKIQQQCTFKPQLNEKDVYGVGSRYMQITEDLVQNRIHVNDFYNAGLQHYNQEQSELRECTFAPQINGLKKHMQTAQLYTSINAFERLSKPLSQLMPQIDGTQNDEEFQNQQPNDFLSNYPNNTIQEEESEIEKIQSQLNSFGQQLQNFQTFNTQSNSKDGNSQQLQVNHYNNVGGMSQNCANLSSIQSQLTNTSQSKINNAQIQPILGLLERQNKFLLDKEEHIKKIKEDLSHTHKPQILDITNTQYQDHVQGLTFGERNQLLLEKKQNHQLQQNTIELQNCTFQPQITKKGQQQHSKNIEEISYGDFIKKQQKLDRIAAELDMNLKQVATFKPDLVTAKTLEFQQVNSKLQIQSGGLDDFIKACQIQQDQRLKEAEQFKKMKEEQELQECTHRPQTIELPDYIKRIAEESKKIKAERALIQSQLPQQKPEFRVC</sequence>
<keyword evidence="3" id="KW-1185">Reference proteome</keyword>
<dbReference type="PANTHER" id="PTHR37028">
    <property type="entry name" value="UNNAMED PRODUCT-RELATED"/>
    <property type="match status" value="1"/>
</dbReference>
<dbReference type="OrthoDB" id="70300at2759"/>
<evidence type="ECO:0000313" key="3">
    <source>
        <dbReference type="Proteomes" id="UP000039865"/>
    </source>
</evidence>
<dbReference type="AlphaFoldDB" id="A0A078B5B3"/>
<dbReference type="InParanoid" id="A0A078B5B3"/>
<evidence type="ECO:0000313" key="2">
    <source>
        <dbReference type="EMBL" id="CDW89376.1"/>
    </source>
</evidence>
<feature type="compositionally biased region" description="Polar residues" evidence="1">
    <location>
        <begin position="548"/>
        <end position="567"/>
    </location>
</feature>
<reference evidence="2 3" key="1">
    <citation type="submission" date="2014-06" db="EMBL/GenBank/DDBJ databases">
        <authorList>
            <person name="Swart Estienne"/>
        </authorList>
    </citation>
    <scope>NUCLEOTIDE SEQUENCE [LARGE SCALE GENOMIC DNA]</scope>
    <source>
        <strain evidence="2 3">130c</strain>
    </source>
</reference>